<evidence type="ECO:0000256" key="2">
    <source>
        <dbReference type="ARBA" id="ARBA00022643"/>
    </source>
</evidence>
<reference evidence="6 7" key="1">
    <citation type="journal article" date="2010" name="J. Bacteriol.">
        <title>Genome sequence of the milbemycin-producing bacterium Streptomyces bingchenggensis.</title>
        <authorList>
            <person name="Wang X.J."/>
            <person name="Yan Y.J."/>
            <person name="Zhang B."/>
            <person name="An J."/>
            <person name="Wang J.J."/>
            <person name="Tian J."/>
            <person name="Jiang L."/>
            <person name="Chen Y.H."/>
            <person name="Huang S.X."/>
            <person name="Yin M."/>
            <person name="Zhang J."/>
            <person name="Gao A.L."/>
            <person name="Liu C.X."/>
            <person name="Zhu Z.X."/>
            <person name="Xiang W.S."/>
        </authorList>
    </citation>
    <scope>NUCLEOTIDE SEQUENCE [LARGE SCALE GENOMIC DNA]</scope>
    <source>
        <strain evidence="6 7">BCW-1</strain>
    </source>
</reference>
<protein>
    <recommendedName>
        <fullName evidence="5">Luciferase-like domain-containing protein</fullName>
    </recommendedName>
</protein>
<sequence length="307" mass="33252">MVTVMAIDTPLRALRFGVKTTPMHLGYDEILRVWEEADELPELDDAWLWDHLMPLAGPPGGAVLEGWTLLAALAARTSRLRLGLLVTSNRLRAPAHLGKIATTVDAISQGRLIMGLGVGGTRQPDGPNPAVAEYAAYGLPLPSPGEGLARLTETITILRRMWSEEVFDHDGPFTTLRATRNGPGPVQPGGPPLLLGGWGDRTLRIIAEHADIWNVPGPPHNATDWIAARARVLDAHCEAIGRDPAEITRSAQIIVDYTDPAATRAHVHALAAAGIRHIVLALPRPYRDKAARWLVDEIITPVRERGA</sequence>
<keyword evidence="3" id="KW-0560">Oxidoreductase</keyword>
<dbReference type="SUPFAM" id="SSF51679">
    <property type="entry name" value="Bacterial luciferase-like"/>
    <property type="match status" value="1"/>
</dbReference>
<proteinExistence type="predicted"/>
<feature type="domain" description="Luciferase-like" evidence="5">
    <location>
        <begin position="25"/>
        <end position="274"/>
    </location>
</feature>
<dbReference type="GO" id="GO:0046306">
    <property type="term" value="P:alkanesulfonate catabolic process"/>
    <property type="evidence" value="ECO:0007669"/>
    <property type="project" value="TreeGrafter"/>
</dbReference>
<dbReference type="EMBL" id="CP002047">
    <property type="protein sequence ID" value="ADI03507.1"/>
    <property type="molecule type" value="Genomic_DNA"/>
</dbReference>
<evidence type="ECO:0000256" key="1">
    <source>
        <dbReference type="ARBA" id="ARBA00022630"/>
    </source>
</evidence>
<dbReference type="Gene3D" id="3.20.20.30">
    <property type="entry name" value="Luciferase-like domain"/>
    <property type="match status" value="1"/>
</dbReference>
<organism evidence="6 7">
    <name type="scientific">Streptomyces bingchenggensis (strain BCW-1)</name>
    <dbReference type="NCBI Taxonomy" id="749414"/>
    <lineage>
        <taxon>Bacteria</taxon>
        <taxon>Bacillati</taxon>
        <taxon>Actinomycetota</taxon>
        <taxon>Actinomycetes</taxon>
        <taxon>Kitasatosporales</taxon>
        <taxon>Streptomycetaceae</taxon>
        <taxon>Streptomyces</taxon>
    </lineage>
</organism>
<dbReference type="STRING" id="749414.SBI_00386"/>
<dbReference type="PATRIC" id="fig|749414.3.peg.397"/>
<keyword evidence="2" id="KW-0288">FMN</keyword>
<keyword evidence="1" id="KW-0285">Flavoprotein</keyword>
<evidence type="ECO:0000256" key="4">
    <source>
        <dbReference type="ARBA" id="ARBA00023033"/>
    </source>
</evidence>
<dbReference type="eggNOG" id="COG2141">
    <property type="taxonomic scope" value="Bacteria"/>
</dbReference>
<dbReference type="GO" id="GO:0008726">
    <property type="term" value="F:alkanesulfonate monooxygenase activity"/>
    <property type="evidence" value="ECO:0007669"/>
    <property type="project" value="TreeGrafter"/>
</dbReference>
<dbReference type="PANTHER" id="PTHR42847">
    <property type="entry name" value="ALKANESULFONATE MONOOXYGENASE"/>
    <property type="match status" value="1"/>
</dbReference>
<evidence type="ECO:0000313" key="7">
    <source>
        <dbReference type="Proteomes" id="UP000000377"/>
    </source>
</evidence>
<dbReference type="Pfam" id="PF00296">
    <property type="entry name" value="Bac_luciferase"/>
    <property type="match status" value="1"/>
</dbReference>
<dbReference type="Proteomes" id="UP000000377">
    <property type="component" value="Chromosome"/>
</dbReference>
<name>D7BYH9_STRBB</name>
<evidence type="ECO:0000259" key="5">
    <source>
        <dbReference type="Pfam" id="PF00296"/>
    </source>
</evidence>
<evidence type="ECO:0000313" key="6">
    <source>
        <dbReference type="EMBL" id="ADI03507.1"/>
    </source>
</evidence>
<gene>
    <name evidence="6" type="ordered locus">SBI_00386</name>
</gene>
<dbReference type="InterPro" id="IPR050172">
    <property type="entry name" value="SsuD_RutA_monooxygenase"/>
</dbReference>
<keyword evidence="4" id="KW-0503">Monooxygenase</keyword>
<accession>D7BYH9</accession>
<dbReference type="PANTHER" id="PTHR42847:SF8">
    <property type="entry name" value="CONSERVED PROTEIN"/>
    <property type="match status" value="1"/>
</dbReference>
<dbReference type="AlphaFoldDB" id="D7BYH9"/>
<dbReference type="KEGG" id="sbh:SBI_00386"/>
<dbReference type="InterPro" id="IPR011251">
    <property type="entry name" value="Luciferase-like_dom"/>
</dbReference>
<evidence type="ECO:0000256" key="3">
    <source>
        <dbReference type="ARBA" id="ARBA00023002"/>
    </source>
</evidence>
<dbReference type="InterPro" id="IPR036661">
    <property type="entry name" value="Luciferase-like_sf"/>
</dbReference>
<keyword evidence="7" id="KW-1185">Reference proteome</keyword>
<dbReference type="HOGENOM" id="CLU_027853_6_4_11"/>